<comment type="similarity">
    <text evidence="6">Belongs to the binding-protein-dependent transport system permease family.</text>
</comment>
<keyword evidence="4 6" id="KW-1133">Transmembrane helix</keyword>
<dbReference type="PANTHER" id="PTHR30177">
    <property type="entry name" value="GLYCINE BETAINE/L-PROLINE TRANSPORT SYSTEM PERMEASE PROTEIN PROW"/>
    <property type="match status" value="1"/>
</dbReference>
<organism evidence="8 9">
    <name type="scientific">Nesterenkonia halobia</name>
    <dbReference type="NCBI Taxonomy" id="37922"/>
    <lineage>
        <taxon>Bacteria</taxon>
        <taxon>Bacillati</taxon>
        <taxon>Actinomycetota</taxon>
        <taxon>Actinomycetes</taxon>
        <taxon>Micrococcales</taxon>
        <taxon>Micrococcaceae</taxon>
        <taxon>Nesterenkonia</taxon>
    </lineage>
</organism>
<evidence type="ECO:0000256" key="2">
    <source>
        <dbReference type="ARBA" id="ARBA00022448"/>
    </source>
</evidence>
<evidence type="ECO:0000256" key="1">
    <source>
        <dbReference type="ARBA" id="ARBA00004141"/>
    </source>
</evidence>
<feature type="domain" description="ABC transmembrane type-1" evidence="7">
    <location>
        <begin position="18"/>
        <end position="200"/>
    </location>
</feature>
<dbReference type="InterPro" id="IPR000515">
    <property type="entry name" value="MetI-like"/>
</dbReference>
<dbReference type="PROSITE" id="PS50928">
    <property type="entry name" value="ABC_TM1"/>
    <property type="match status" value="1"/>
</dbReference>
<dbReference type="Gene3D" id="1.10.3720.10">
    <property type="entry name" value="MetI-like"/>
    <property type="match status" value="1"/>
</dbReference>
<dbReference type="Proteomes" id="UP001501736">
    <property type="component" value="Unassembled WGS sequence"/>
</dbReference>
<proteinExistence type="inferred from homology"/>
<keyword evidence="9" id="KW-1185">Reference proteome</keyword>
<feature type="transmembrane region" description="Helical" evidence="6">
    <location>
        <begin position="21"/>
        <end position="40"/>
    </location>
</feature>
<dbReference type="PANTHER" id="PTHR30177:SF4">
    <property type="entry name" value="OSMOPROTECTANT IMPORT PERMEASE PROTEIN OSMW"/>
    <property type="match status" value="1"/>
</dbReference>
<evidence type="ECO:0000256" key="3">
    <source>
        <dbReference type="ARBA" id="ARBA00022692"/>
    </source>
</evidence>
<dbReference type="InterPro" id="IPR035906">
    <property type="entry name" value="MetI-like_sf"/>
</dbReference>
<feature type="transmembrane region" description="Helical" evidence="6">
    <location>
        <begin position="178"/>
        <end position="207"/>
    </location>
</feature>
<name>A0ABP6R6L8_9MICC</name>
<feature type="transmembrane region" description="Helical" evidence="6">
    <location>
        <begin position="82"/>
        <end position="99"/>
    </location>
</feature>
<evidence type="ECO:0000256" key="5">
    <source>
        <dbReference type="ARBA" id="ARBA00023136"/>
    </source>
</evidence>
<comment type="caution">
    <text evidence="8">The sequence shown here is derived from an EMBL/GenBank/DDBJ whole genome shotgun (WGS) entry which is preliminary data.</text>
</comment>
<accession>A0ABP6R6L8</accession>
<evidence type="ECO:0000313" key="9">
    <source>
        <dbReference type="Proteomes" id="UP001501736"/>
    </source>
</evidence>
<evidence type="ECO:0000313" key="8">
    <source>
        <dbReference type="EMBL" id="GAA3279249.1"/>
    </source>
</evidence>
<reference evidence="9" key="1">
    <citation type="journal article" date="2019" name="Int. J. Syst. Evol. Microbiol.">
        <title>The Global Catalogue of Microorganisms (GCM) 10K type strain sequencing project: providing services to taxonomists for standard genome sequencing and annotation.</title>
        <authorList>
            <consortium name="The Broad Institute Genomics Platform"/>
            <consortium name="The Broad Institute Genome Sequencing Center for Infectious Disease"/>
            <person name="Wu L."/>
            <person name="Ma J."/>
        </authorList>
    </citation>
    <scope>NUCLEOTIDE SEQUENCE [LARGE SCALE GENOMIC DNA]</scope>
    <source>
        <strain evidence="9">JCM 11483</strain>
    </source>
</reference>
<evidence type="ECO:0000259" key="7">
    <source>
        <dbReference type="PROSITE" id="PS50928"/>
    </source>
</evidence>
<dbReference type="InterPro" id="IPR051204">
    <property type="entry name" value="ABC_transp_perm/SBD"/>
</dbReference>
<dbReference type="Pfam" id="PF00528">
    <property type="entry name" value="BPD_transp_1"/>
    <property type="match status" value="1"/>
</dbReference>
<feature type="transmembrane region" description="Helical" evidence="6">
    <location>
        <begin position="52"/>
        <end position="76"/>
    </location>
</feature>
<keyword evidence="5 6" id="KW-0472">Membrane</keyword>
<keyword evidence="3 6" id="KW-0812">Transmembrane</keyword>
<feature type="transmembrane region" description="Helical" evidence="6">
    <location>
        <begin position="146"/>
        <end position="166"/>
    </location>
</feature>
<keyword evidence="2 6" id="KW-0813">Transport</keyword>
<evidence type="ECO:0000256" key="6">
    <source>
        <dbReference type="RuleBase" id="RU363032"/>
    </source>
</evidence>
<gene>
    <name evidence="8" type="ORF">GCM10020260_02220</name>
</gene>
<dbReference type="SUPFAM" id="SSF161098">
    <property type="entry name" value="MetI-like"/>
    <property type="match status" value="1"/>
</dbReference>
<sequence>MTAVQWILENLPQILELTVDHLLLTVPAVLAAFLLALPLGRLAVRLPRLREALVGGIGLLYAIPSLPLFIVLPLILGTSIREPVNAVMALTLFGLALMVRSAADAFGSVEEDVRLAAVAVGHSAAGRFLTVELPLAGPALLAGLRVVSVSTISLVSVSAVLGITSLGSLFTDGFERGIVASIVAGIVMTAVLALVLDLLLVALGRVLMPWRRPAPRRAGSREAARAAERGAA</sequence>
<evidence type="ECO:0000256" key="4">
    <source>
        <dbReference type="ARBA" id="ARBA00022989"/>
    </source>
</evidence>
<dbReference type="EMBL" id="BAAAYG010000002">
    <property type="protein sequence ID" value="GAA3279249.1"/>
    <property type="molecule type" value="Genomic_DNA"/>
</dbReference>
<comment type="subcellular location">
    <subcellularLocation>
        <location evidence="6">Cell membrane</location>
        <topology evidence="6">Multi-pass membrane protein</topology>
    </subcellularLocation>
    <subcellularLocation>
        <location evidence="1">Membrane</location>
        <topology evidence="1">Multi-pass membrane protein</topology>
    </subcellularLocation>
</comment>
<protein>
    <submittedName>
        <fullName evidence="8">ABC transporter permease subunit</fullName>
    </submittedName>
</protein>